<sequence>MMLPILFLSIVTVIILYILKLNRGQMNRLVYYKYKFIPEPLAKHVRVHRLKIF</sequence>
<dbReference type="EMBL" id="MN099284">
    <property type="protein sequence ID" value="QKV49965.1"/>
    <property type="molecule type" value="Genomic_DNA"/>
</dbReference>
<keyword evidence="1" id="KW-0472">Membrane</keyword>
<dbReference type="EMBL" id="KU666537">
    <property type="protein sequence ID" value="ANY57560.1"/>
    <property type="molecule type" value="Genomic_DNA"/>
</dbReference>
<evidence type="ECO:0000313" key="4">
    <source>
        <dbReference type="EMBL" id="AMQ35769.1"/>
    </source>
</evidence>
<dbReference type="Proteomes" id="UP000201310">
    <property type="component" value="Segment"/>
</dbReference>
<gene>
    <name evidence="2" type="primary">Pxorf41</name>
    <name evidence="8" type="synonym">ORF40</name>
    <name evidence="7" type="synonym">PlxyGV041</name>
    <name evidence="3" type="synonym">PxGV-Corf40</name>
    <name evidence="4" type="synonym">PxGV-Korf40</name>
    <name evidence="5" type="synonym">PxGV-Morf40</name>
    <name evidence="6" type="synonym">PxGV-Torf40</name>
</gene>
<dbReference type="EMBL" id="MN099286">
    <property type="protein sequence ID" value="QKV50201.1"/>
    <property type="molecule type" value="Genomic_DNA"/>
</dbReference>
<name>Q9DVZ1_9BBAC</name>
<reference evidence="3" key="3">
    <citation type="submission" date="2016-01" db="EMBL/GenBank/DDBJ databases">
        <title>Complete Genome Sequences of Four Plutella xylostella Granulovirus Isolates.</title>
        <authorList>
            <person name="Spence R.J."/>
            <person name="Noune C."/>
            <person name="Hauxwell C."/>
        </authorList>
    </citation>
    <scope>NUCLEOTIDE SEQUENCE</scope>
    <source>
        <strain evidence="3">PxGV_C</strain>
        <strain evidence="4">PxGV_K</strain>
        <strain evidence="5">PxGV_M</strain>
        <strain evidence="6">PxGV_T</strain>
    </source>
</reference>
<evidence type="ECO:0000313" key="7">
    <source>
        <dbReference type="EMBL" id="ANY57560.1"/>
    </source>
</evidence>
<keyword evidence="1" id="KW-1133">Transmembrane helix</keyword>
<protein>
    <submittedName>
        <fullName evidence="3 8">ORF40 protein</fullName>
    </submittedName>
    <submittedName>
        <fullName evidence="7">PlxyGVORF41 protein</fullName>
    </submittedName>
    <submittedName>
        <fullName evidence="4">PxGV-Korf40 protein</fullName>
    </submittedName>
    <submittedName>
        <fullName evidence="5">PxGV-Morf40 protein</fullName>
    </submittedName>
    <submittedName>
        <fullName evidence="6">PxGV-Torf40 protein</fullName>
    </submittedName>
    <submittedName>
        <fullName evidence="2">PxORF41 peptide</fullName>
    </submittedName>
</protein>
<proteinExistence type="predicted"/>
<dbReference type="EMBL" id="KU529794">
    <property type="protein sequence ID" value="AMQ36003.1"/>
    <property type="molecule type" value="Genomic_DNA"/>
</dbReference>
<dbReference type="OrthoDB" id="25768at10239"/>
<evidence type="ECO:0000313" key="11">
    <source>
        <dbReference type="Proteomes" id="UP000201310"/>
    </source>
</evidence>
<evidence type="ECO:0000313" key="6">
    <source>
        <dbReference type="EMBL" id="AMQ36003.1"/>
    </source>
</evidence>
<dbReference type="InterPro" id="IPR009903">
    <property type="entry name" value="AcMNPV_AC110"/>
</dbReference>
<dbReference type="EMBL" id="MN099285">
    <property type="protein sequence ID" value="QKV50083.1"/>
    <property type="molecule type" value="Genomic_DNA"/>
</dbReference>
<dbReference type="EMBL" id="AF270937">
    <property type="protein sequence ID" value="AAG27339.1"/>
    <property type="molecule type" value="Genomic_DNA"/>
</dbReference>
<keyword evidence="1" id="KW-0812">Transmembrane</keyword>
<dbReference type="Pfam" id="PF07280">
    <property type="entry name" value="Ac110_PIF"/>
    <property type="match status" value="1"/>
</dbReference>
<accession>Q9DVZ1</accession>
<evidence type="ECO:0000313" key="5">
    <source>
        <dbReference type="EMBL" id="AMQ35886.1"/>
    </source>
</evidence>
<dbReference type="KEGG" id="vg:912173"/>
<evidence type="ECO:0000313" key="10">
    <source>
        <dbReference type="EMBL" id="QKV50201.1"/>
    </source>
</evidence>
<keyword evidence="11" id="KW-1185">Reference proteome</keyword>
<reference evidence="8" key="4">
    <citation type="submission" date="2019-06" db="EMBL/GenBank/DDBJ databases">
        <title>Plutella xylostella granulovirus.</title>
        <authorList>
            <person name="Li L."/>
            <person name="Zhang M."/>
        </authorList>
    </citation>
    <scope>NUCLEOTIDE SEQUENCE</scope>
    <source>
        <strain evidence="9">PlxyGV_B</strain>
        <strain evidence="10">PlxyGV_NW</strain>
        <strain evidence="8">PlxyGV_W</strain>
    </source>
</reference>
<dbReference type="EMBL" id="KU529792">
    <property type="protein sequence ID" value="AMQ35769.1"/>
    <property type="molecule type" value="Genomic_DNA"/>
</dbReference>
<evidence type="ECO:0000313" key="2">
    <source>
        <dbReference type="EMBL" id="AAG27339.1"/>
    </source>
</evidence>
<organism evidence="2 11">
    <name type="scientific">Plutella xylostella granulovirus</name>
    <dbReference type="NCBI Taxonomy" id="98383"/>
    <lineage>
        <taxon>Viruses</taxon>
        <taxon>Viruses incertae sedis</taxon>
        <taxon>Naldaviricetes</taxon>
        <taxon>Lefavirales</taxon>
        <taxon>Baculoviridae</taxon>
        <taxon>Betabaculovirus</taxon>
        <taxon>Betabaculovirus pluxylostellae</taxon>
    </lineage>
</organism>
<dbReference type="RefSeq" id="NP_068260.1">
    <property type="nucleotide sequence ID" value="NC_002593.1"/>
</dbReference>
<dbReference type="GeneID" id="912173"/>
<dbReference type="EMBL" id="KU529793">
    <property type="protein sequence ID" value="AMQ35886.1"/>
    <property type="molecule type" value="Genomic_DNA"/>
</dbReference>
<reference evidence="2 11" key="1">
    <citation type="journal article" date="2000" name="Virology">
        <title>Sequence analysis of the Plutella xylostella granulovirus genome.</title>
        <authorList>
            <person name="Hashimoto Y."/>
            <person name="Hayakawa T."/>
            <person name="Ueno Y."/>
            <person name="Fujita T."/>
            <person name="Sano Y."/>
            <person name="Matsumoto T."/>
        </authorList>
    </citation>
    <scope>NUCLEOTIDE SEQUENCE [LARGE SCALE GENOMIC DNA]</scope>
    <source>
        <strain evidence="2 11">K1</strain>
    </source>
</reference>
<evidence type="ECO:0000313" key="3">
    <source>
        <dbReference type="EMBL" id="AMQ35652.1"/>
    </source>
</evidence>
<evidence type="ECO:0000313" key="8">
    <source>
        <dbReference type="EMBL" id="QKV49965.1"/>
    </source>
</evidence>
<evidence type="ECO:0000256" key="1">
    <source>
        <dbReference type="SAM" id="Phobius"/>
    </source>
</evidence>
<reference evidence="7" key="2">
    <citation type="journal article" date="2016" name="Arch. Virol.">
        <title>The comparative analysis of complete genome sequences from two South African betabaculoviruses: Phthorimaea operculella granulovirus and Plutella xylostella granulovirus.</title>
        <authorList>
            <person name="Jukes M.D."/>
            <person name="Motsoeneng B.M."/>
            <person name="Knox C.M."/>
            <person name="Hill M.P."/>
            <person name="Moore S.D."/>
        </authorList>
    </citation>
    <scope>NUCLEOTIDE SEQUENCE</scope>
    <source>
        <strain evidence="7">SA</strain>
    </source>
</reference>
<evidence type="ECO:0000313" key="9">
    <source>
        <dbReference type="EMBL" id="QKV50083.1"/>
    </source>
</evidence>
<dbReference type="EMBL" id="KU529791">
    <property type="protein sequence ID" value="AMQ35652.1"/>
    <property type="molecule type" value="Genomic_DNA"/>
</dbReference>
<feature type="transmembrane region" description="Helical" evidence="1">
    <location>
        <begin position="6"/>
        <end position="22"/>
    </location>
</feature>